<evidence type="ECO:0000259" key="1">
    <source>
        <dbReference type="Pfam" id="PF00155"/>
    </source>
</evidence>
<feature type="domain" description="Aminotransferase class I/classII large" evidence="1">
    <location>
        <begin position="3"/>
        <end position="54"/>
    </location>
</feature>
<reference evidence="2 3" key="1">
    <citation type="journal article" date="2018" name="Nat. Biotechnol.">
        <title>A standardized bacterial taxonomy based on genome phylogeny substantially revises the tree of life.</title>
        <authorList>
            <person name="Parks D.H."/>
            <person name="Chuvochina M."/>
            <person name="Waite D.W."/>
            <person name="Rinke C."/>
            <person name="Skarshewski A."/>
            <person name="Chaumeil P.A."/>
            <person name="Hugenholtz P."/>
        </authorList>
    </citation>
    <scope>NUCLEOTIDE SEQUENCE [LARGE SCALE GENOMIC DNA]</scope>
    <source>
        <strain evidence="2">UBA9049</strain>
    </source>
</reference>
<keyword evidence="2" id="KW-0808">Transferase</keyword>
<dbReference type="SUPFAM" id="SSF53383">
    <property type="entry name" value="PLP-dependent transferases"/>
    <property type="match status" value="1"/>
</dbReference>
<organism evidence="2 3">
    <name type="scientific">Marinobacter nauticus</name>
    <name type="common">Marinobacter hydrocarbonoclasticus</name>
    <name type="synonym">Marinobacter aquaeolei</name>
    <dbReference type="NCBI Taxonomy" id="2743"/>
    <lineage>
        <taxon>Bacteria</taxon>
        <taxon>Pseudomonadati</taxon>
        <taxon>Pseudomonadota</taxon>
        <taxon>Gammaproteobacteria</taxon>
        <taxon>Pseudomonadales</taxon>
        <taxon>Marinobacteraceae</taxon>
        <taxon>Marinobacter</taxon>
    </lineage>
</organism>
<dbReference type="InterPro" id="IPR004839">
    <property type="entry name" value="Aminotransferase_I/II_large"/>
</dbReference>
<comment type="caution">
    <text evidence="2">The sequence shown here is derived from an EMBL/GenBank/DDBJ whole genome shotgun (WGS) entry which is preliminary data.</text>
</comment>
<evidence type="ECO:0000313" key="2">
    <source>
        <dbReference type="EMBL" id="HAC27030.1"/>
    </source>
</evidence>
<accession>A0A3B8WBG0</accession>
<dbReference type="GO" id="GO:0030170">
    <property type="term" value="F:pyridoxal phosphate binding"/>
    <property type="evidence" value="ECO:0007669"/>
    <property type="project" value="InterPro"/>
</dbReference>
<keyword evidence="2" id="KW-0032">Aminotransferase</keyword>
<feature type="non-terminal residue" evidence="2">
    <location>
        <position position="56"/>
    </location>
</feature>
<protein>
    <submittedName>
        <fullName evidence="2">Aminotransferase</fullName>
    </submittedName>
</protein>
<evidence type="ECO:0000313" key="3">
    <source>
        <dbReference type="Proteomes" id="UP000261325"/>
    </source>
</evidence>
<dbReference type="EMBL" id="DLYI01000050">
    <property type="protein sequence ID" value="HAC27030.1"/>
    <property type="molecule type" value="Genomic_DNA"/>
</dbReference>
<dbReference type="AlphaFoldDB" id="A0A3B8WBG0"/>
<dbReference type="Proteomes" id="UP000261325">
    <property type="component" value="Unassembled WGS sequence"/>
</dbReference>
<dbReference type="Gene3D" id="3.40.640.10">
    <property type="entry name" value="Type I PLP-dependent aspartate aminotransferase-like (Major domain)"/>
    <property type="match status" value="1"/>
</dbReference>
<gene>
    <name evidence="2" type="ORF">DCF82_04300</name>
</gene>
<sequence>MLAQLEQLELERYPLLRDEAWRPDLGALRRSLREHARLRIIVVVNPGNPTGAFLRS</sequence>
<dbReference type="GO" id="GO:0008483">
    <property type="term" value="F:transaminase activity"/>
    <property type="evidence" value="ECO:0007669"/>
    <property type="project" value="UniProtKB-KW"/>
</dbReference>
<name>A0A3B8WBG0_MARNT</name>
<proteinExistence type="predicted"/>
<dbReference type="InterPro" id="IPR015421">
    <property type="entry name" value="PyrdxlP-dep_Trfase_major"/>
</dbReference>
<dbReference type="InterPro" id="IPR015424">
    <property type="entry name" value="PyrdxlP-dep_Trfase"/>
</dbReference>
<dbReference type="Pfam" id="PF00155">
    <property type="entry name" value="Aminotran_1_2"/>
    <property type="match status" value="1"/>
</dbReference>